<feature type="transmembrane region" description="Helical" evidence="6">
    <location>
        <begin position="131"/>
        <end position="152"/>
    </location>
</feature>
<proteinExistence type="predicted"/>
<dbReference type="Pfam" id="PF07690">
    <property type="entry name" value="MFS_1"/>
    <property type="match status" value="1"/>
</dbReference>
<feature type="domain" description="Major facilitator superfamily (MFS) profile" evidence="7">
    <location>
        <begin position="9"/>
        <end position="480"/>
    </location>
</feature>
<dbReference type="SUPFAM" id="SSF103473">
    <property type="entry name" value="MFS general substrate transporter"/>
    <property type="match status" value="1"/>
</dbReference>
<feature type="transmembrane region" description="Helical" evidence="6">
    <location>
        <begin position="309"/>
        <end position="326"/>
    </location>
</feature>
<keyword evidence="9" id="KW-1185">Reference proteome</keyword>
<sequence length="494" mass="53629">MAIKVERVVFISLILDLFAFTIPLPLFPRIIEWYTVRESACPNGFLARTLRLVSVTRNFLLRTPAKNPQKWDIVLLGGFMGSIFSALQFFISPHIGSFSDKYGRKRVLLITMLGNILSALVWIQSTTFASYMLSRVIGGLSEGNVQLAIAILSDITSAANRSKALSSVGIAFAICFCIGPPIGAYFASQPLPPNIIQGLELNIYATPAALTLVLLVLETIFLAVALPETRLSQKQEGKSADFDLDDVSPSPATSRSVQLRGASVRDRLQLLESLSTAHFLFLGIFSGVEFTLAFLTFDLFDWNNKQNGALIGSMGILSALLQGGYVRRVIPKVGEGVIARRGVISCFCALLLLSAVPRLIDPQNPSSNAAVRALQLSAVFLAYTSATVVNSLTSYASLQCDDITEDKDRVTGKPKDEHHPNLAKGKALGRFRSRGQLGRAIGPLLACASYWSFGPSKTYLAGACAMLALMQEMGSLTRTTRARVLKQTARRSKA</sequence>
<feature type="transmembrane region" description="Helical" evidence="6">
    <location>
        <begin position="73"/>
        <end position="95"/>
    </location>
</feature>
<keyword evidence="2" id="KW-0813">Transport</keyword>
<feature type="transmembrane region" description="Helical" evidence="6">
    <location>
        <begin position="164"/>
        <end position="187"/>
    </location>
</feature>
<organism evidence="8 9">
    <name type="scientific">Thelephora terrestris</name>
    <dbReference type="NCBI Taxonomy" id="56493"/>
    <lineage>
        <taxon>Eukaryota</taxon>
        <taxon>Fungi</taxon>
        <taxon>Dikarya</taxon>
        <taxon>Basidiomycota</taxon>
        <taxon>Agaricomycotina</taxon>
        <taxon>Agaricomycetes</taxon>
        <taxon>Thelephorales</taxon>
        <taxon>Thelephoraceae</taxon>
        <taxon>Thelephora</taxon>
    </lineage>
</organism>
<dbReference type="InterPro" id="IPR036259">
    <property type="entry name" value="MFS_trans_sf"/>
</dbReference>
<keyword evidence="4 6" id="KW-1133">Transmembrane helix</keyword>
<dbReference type="EMBL" id="WIUZ02000011">
    <property type="protein sequence ID" value="KAF9782842.1"/>
    <property type="molecule type" value="Genomic_DNA"/>
</dbReference>
<feature type="transmembrane region" description="Helical" evidence="6">
    <location>
        <begin position="207"/>
        <end position="226"/>
    </location>
</feature>
<accession>A0A9P6HBW0</accession>
<dbReference type="PANTHER" id="PTHR23504:SF31">
    <property type="entry name" value="MAJOR FACILITATOR SUPERFAMILY DOMAIN-CONTAINING PROTEIN 10"/>
    <property type="match status" value="1"/>
</dbReference>
<dbReference type="GO" id="GO:0022857">
    <property type="term" value="F:transmembrane transporter activity"/>
    <property type="evidence" value="ECO:0007669"/>
    <property type="project" value="InterPro"/>
</dbReference>
<gene>
    <name evidence="8" type="ORF">BJ322DRAFT_1072954</name>
</gene>
<evidence type="ECO:0000256" key="2">
    <source>
        <dbReference type="ARBA" id="ARBA00022448"/>
    </source>
</evidence>
<dbReference type="InterPro" id="IPR011701">
    <property type="entry name" value="MFS"/>
</dbReference>
<dbReference type="PROSITE" id="PS50850">
    <property type="entry name" value="MFS"/>
    <property type="match status" value="1"/>
</dbReference>
<dbReference type="GO" id="GO:0016020">
    <property type="term" value="C:membrane"/>
    <property type="evidence" value="ECO:0007669"/>
    <property type="project" value="UniProtKB-SubCell"/>
</dbReference>
<evidence type="ECO:0000256" key="4">
    <source>
        <dbReference type="ARBA" id="ARBA00022989"/>
    </source>
</evidence>
<dbReference type="Proteomes" id="UP000736335">
    <property type="component" value="Unassembled WGS sequence"/>
</dbReference>
<evidence type="ECO:0000313" key="8">
    <source>
        <dbReference type="EMBL" id="KAF9782842.1"/>
    </source>
</evidence>
<feature type="transmembrane region" description="Helical" evidence="6">
    <location>
        <begin position="277"/>
        <end position="297"/>
    </location>
</feature>
<dbReference type="Gene3D" id="1.20.1250.20">
    <property type="entry name" value="MFS general substrate transporter like domains"/>
    <property type="match status" value="1"/>
</dbReference>
<evidence type="ECO:0000256" key="1">
    <source>
        <dbReference type="ARBA" id="ARBA00004141"/>
    </source>
</evidence>
<evidence type="ECO:0000256" key="3">
    <source>
        <dbReference type="ARBA" id="ARBA00022692"/>
    </source>
</evidence>
<dbReference type="AlphaFoldDB" id="A0A9P6HBW0"/>
<evidence type="ECO:0000256" key="6">
    <source>
        <dbReference type="SAM" id="Phobius"/>
    </source>
</evidence>
<feature type="transmembrane region" description="Helical" evidence="6">
    <location>
        <begin position="338"/>
        <end position="357"/>
    </location>
</feature>
<name>A0A9P6HBW0_9AGAM</name>
<feature type="transmembrane region" description="Helical" evidence="6">
    <location>
        <begin position="369"/>
        <end position="389"/>
    </location>
</feature>
<evidence type="ECO:0000259" key="7">
    <source>
        <dbReference type="PROSITE" id="PS50850"/>
    </source>
</evidence>
<evidence type="ECO:0000313" key="9">
    <source>
        <dbReference type="Proteomes" id="UP000736335"/>
    </source>
</evidence>
<comment type="caution">
    <text evidence="8">The sequence shown here is derived from an EMBL/GenBank/DDBJ whole genome shotgun (WGS) entry which is preliminary data.</text>
</comment>
<evidence type="ECO:0000256" key="5">
    <source>
        <dbReference type="ARBA" id="ARBA00023136"/>
    </source>
</evidence>
<feature type="transmembrane region" description="Helical" evidence="6">
    <location>
        <begin position="7"/>
        <end position="27"/>
    </location>
</feature>
<reference evidence="8" key="1">
    <citation type="journal article" date="2020" name="Nat. Commun.">
        <title>Large-scale genome sequencing of mycorrhizal fungi provides insights into the early evolution of symbiotic traits.</title>
        <authorList>
            <person name="Miyauchi S."/>
            <person name="Kiss E."/>
            <person name="Kuo A."/>
            <person name="Drula E."/>
            <person name="Kohler A."/>
            <person name="Sanchez-Garcia M."/>
            <person name="Morin E."/>
            <person name="Andreopoulos B."/>
            <person name="Barry K.W."/>
            <person name="Bonito G."/>
            <person name="Buee M."/>
            <person name="Carver A."/>
            <person name="Chen C."/>
            <person name="Cichocki N."/>
            <person name="Clum A."/>
            <person name="Culley D."/>
            <person name="Crous P.W."/>
            <person name="Fauchery L."/>
            <person name="Girlanda M."/>
            <person name="Hayes R.D."/>
            <person name="Keri Z."/>
            <person name="LaButti K."/>
            <person name="Lipzen A."/>
            <person name="Lombard V."/>
            <person name="Magnuson J."/>
            <person name="Maillard F."/>
            <person name="Murat C."/>
            <person name="Nolan M."/>
            <person name="Ohm R.A."/>
            <person name="Pangilinan J."/>
            <person name="Pereira M.F."/>
            <person name="Perotto S."/>
            <person name="Peter M."/>
            <person name="Pfister S."/>
            <person name="Riley R."/>
            <person name="Sitrit Y."/>
            <person name="Stielow J.B."/>
            <person name="Szollosi G."/>
            <person name="Zifcakova L."/>
            <person name="Stursova M."/>
            <person name="Spatafora J.W."/>
            <person name="Tedersoo L."/>
            <person name="Vaario L.M."/>
            <person name="Yamada A."/>
            <person name="Yan M."/>
            <person name="Wang P."/>
            <person name="Xu J."/>
            <person name="Bruns T."/>
            <person name="Baldrian P."/>
            <person name="Vilgalys R."/>
            <person name="Dunand C."/>
            <person name="Henrissat B."/>
            <person name="Grigoriev I.V."/>
            <person name="Hibbett D."/>
            <person name="Nagy L.G."/>
            <person name="Martin F.M."/>
        </authorList>
    </citation>
    <scope>NUCLEOTIDE SEQUENCE</scope>
    <source>
        <strain evidence="8">UH-Tt-Lm1</strain>
    </source>
</reference>
<keyword evidence="5 6" id="KW-0472">Membrane</keyword>
<reference evidence="8" key="2">
    <citation type="submission" date="2020-11" db="EMBL/GenBank/DDBJ databases">
        <authorList>
            <consortium name="DOE Joint Genome Institute"/>
            <person name="Kuo A."/>
            <person name="Miyauchi S."/>
            <person name="Kiss E."/>
            <person name="Drula E."/>
            <person name="Kohler A."/>
            <person name="Sanchez-Garcia M."/>
            <person name="Andreopoulos B."/>
            <person name="Barry K.W."/>
            <person name="Bonito G."/>
            <person name="Buee M."/>
            <person name="Carver A."/>
            <person name="Chen C."/>
            <person name="Cichocki N."/>
            <person name="Clum A."/>
            <person name="Culley D."/>
            <person name="Crous P.W."/>
            <person name="Fauchery L."/>
            <person name="Girlanda M."/>
            <person name="Hayes R."/>
            <person name="Keri Z."/>
            <person name="Labutti K."/>
            <person name="Lipzen A."/>
            <person name="Lombard V."/>
            <person name="Magnuson J."/>
            <person name="Maillard F."/>
            <person name="Morin E."/>
            <person name="Murat C."/>
            <person name="Nolan M."/>
            <person name="Ohm R."/>
            <person name="Pangilinan J."/>
            <person name="Pereira M."/>
            <person name="Perotto S."/>
            <person name="Peter M."/>
            <person name="Riley R."/>
            <person name="Sitrit Y."/>
            <person name="Stielow B."/>
            <person name="Szollosi G."/>
            <person name="Zifcakova L."/>
            <person name="Stursova M."/>
            <person name="Spatafora J.W."/>
            <person name="Tedersoo L."/>
            <person name="Vaario L.-M."/>
            <person name="Yamada A."/>
            <person name="Yan M."/>
            <person name="Wang P."/>
            <person name="Xu J."/>
            <person name="Bruns T."/>
            <person name="Baldrian P."/>
            <person name="Vilgalys R."/>
            <person name="Henrissat B."/>
            <person name="Grigoriev I.V."/>
            <person name="Hibbett D."/>
            <person name="Nagy L.G."/>
            <person name="Martin F.M."/>
        </authorList>
    </citation>
    <scope>NUCLEOTIDE SEQUENCE</scope>
    <source>
        <strain evidence="8">UH-Tt-Lm1</strain>
    </source>
</reference>
<comment type="subcellular location">
    <subcellularLocation>
        <location evidence="1">Membrane</location>
        <topology evidence="1">Multi-pass membrane protein</topology>
    </subcellularLocation>
</comment>
<dbReference type="InterPro" id="IPR020846">
    <property type="entry name" value="MFS_dom"/>
</dbReference>
<keyword evidence="3 6" id="KW-0812">Transmembrane</keyword>
<dbReference type="OrthoDB" id="196650at2759"/>
<dbReference type="PANTHER" id="PTHR23504">
    <property type="entry name" value="MAJOR FACILITATOR SUPERFAMILY DOMAIN-CONTAINING PROTEIN 10"/>
    <property type="match status" value="1"/>
</dbReference>
<protein>
    <submittedName>
        <fullName evidence="8">Major facilitator superfamily domain-containing protein</fullName>
    </submittedName>
</protein>
<feature type="transmembrane region" description="Helical" evidence="6">
    <location>
        <begin position="107"/>
        <end position="125"/>
    </location>
</feature>